<dbReference type="RefSeq" id="WP_344924254.1">
    <property type="nucleotide sequence ID" value="NZ_BAAAYK010000019.1"/>
</dbReference>
<accession>A0ABP6RJS4</accession>
<gene>
    <name evidence="2" type="ORF">GCM10020366_07530</name>
</gene>
<sequence length="59" mass="5969">MDDDVAPAVPGGAGEQPVGEAPAAQVVDDAVFDEPGARRVLDVLPAGVLLEHLRVDPGP</sequence>
<protein>
    <submittedName>
        <fullName evidence="2">Uncharacterized protein</fullName>
    </submittedName>
</protein>
<evidence type="ECO:0000313" key="2">
    <source>
        <dbReference type="EMBL" id="GAA3353615.1"/>
    </source>
</evidence>
<reference evidence="3" key="1">
    <citation type="journal article" date="2019" name="Int. J. Syst. Evol. Microbiol.">
        <title>The Global Catalogue of Microorganisms (GCM) 10K type strain sequencing project: providing services to taxonomists for standard genome sequencing and annotation.</title>
        <authorList>
            <consortium name="The Broad Institute Genomics Platform"/>
            <consortium name="The Broad Institute Genome Sequencing Center for Infectious Disease"/>
            <person name="Wu L."/>
            <person name="Ma J."/>
        </authorList>
    </citation>
    <scope>NUCLEOTIDE SEQUENCE [LARGE SCALE GENOMIC DNA]</scope>
    <source>
        <strain evidence="3">JCM 9687</strain>
    </source>
</reference>
<comment type="caution">
    <text evidence="2">The sequence shown here is derived from an EMBL/GenBank/DDBJ whole genome shotgun (WGS) entry which is preliminary data.</text>
</comment>
<organism evidence="2 3">
    <name type="scientific">Saccharopolyspora gregorii</name>
    <dbReference type="NCBI Taxonomy" id="33914"/>
    <lineage>
        <taxon>Bacteria</taxon>
        <taxon>Bacillati</taxon>
        <taxon>Actinomycetota</taxon>
        <taxon>Actinomycetes</taxon>
        <taxon>Pseudonocardiales</taxon>
        <taxon>Pseudonocardiaceae</taxon>
        <taxon>Saccharopolyspora</taxon>
    </lineage>
</organism>
<feature type="region of interest" description="Disordered" evidence="1">
    <location>
        <begin position="1"/>
        <end position="22"/>
    </location>
</feature>
<evidence type="ECO:0000313" key="3">
    <source>
        <dbReference type="Proteomes" id="UP001500483"/>
    </source>
</evidence>
<keyword evidence="3" id="KW-1185">Reference proteome</keyword>
<dbReference type="EMBL" id="BAAAYK010000019">
    <property type="protein sequence ID" value="GAA3353615.1"/>
    <property type="molecule type" value="Genomic_DNA"/>
</dbReference>
<evidence type="ECO:0000256" key="1">
    <source>
        <dbReference type="SAM" id="MobiDB-lite"/>
    </source>
</evidence>
<dbReference type="Proteomes" id="UP001500483">
    <property type="component" value="Unassembled WGS sequence"/>
</dbReference>
<proteinExistence type="predicted"/>
<name>A0ABP6RJS4_9PSEU</name>